<accession>A0A480AXF0</accession>
<feature type="transmembrane region" description="Helical" evidence="1">
    <location>
        <begin position="98"/>
        <end position="115"/>
    </location>
</feature>
<dbReference type="Proteomes" id="UP000301751">
    <property type="component" value="Unassembled WGS sequence"/>
</dbReference>
<gene>
    <name evidence="2" type="ORF">AQPW35_38680</name>
</gene>
<dbReference type="EMBL" id="BJCL01000011">
    <property type="protein sequence ID" value="GCL64787.1"/>
    <property type="molecule type" value="Genomic_DNA"/>
</dbReference>
<comment type="caution">
    <text evidence="2">The sequence shown here is derived from an EMBL/GenBank/DDBJ whole genome shotgun (WGS) entry which is preliminary data.</text>
</comment>
<proteinExistence type="predicted"/>
<keyword evidence="1" id="KW-0812">Transmembrane</keyword>
<keyword evidence="1" id="KW-1133">Transmembrane helix</keyword>
<organism evidence="2 3">
    <name type="scientific">Pseudaquabacterium pictum</name>
    <dbReference type="NCBI Taxonomy" id="2315236"/>
    <lineage>
        <taxon>Bacteria</taxon>
        <taxon>Pseudomonadati</taxon>
        <taxon>Pseudomonadota</taxon>
        <taxon>Betaproteobacteria</taxon>
        <taxon>Burkholderiales</taxon>
        <taxon>Sphaerotilaceae</taxon>
        <taxon>Pseudaquabacterium</taxon>
    </lineage>
</organism>
<evidence type="ECO:0000256" key="1">
    <source>
        <dbReference type="SAM" id="Phobius"/>
    </source>
</evidence>
<keyword evidence="3" id="KW-1185">Reference proteome</keyword>
<protein>
    <submittedName>
        <fullName evidence="2">Uncharacterized protein</fullName>
    </submittedName>
</protein>
<keyword evidence="1" id="KW-0472">Membrane</keyword>
<name>A0A480AXF0_9BURK</name>
<sequence length="130" mass="13155">MGVLNGRQLTLYLDRAADNAPVAGAQIALEIAGVQHQAQAQDDTYGVTLAEPPKPGVLPVTATVTTGAELDLLAGELDLQEDAHADGAAHSHAWPAPAGWAAAGLAALAALIAIGRRLAARRQRPTGAAA</sequence>
<reference evidence="3" key="1">
    <citation type="submission" date="2019-03" db="EMBL/GenBank/DDBJ databases">
        <title>Aquabacterium pictum sp.nov., the first bacteriochlorophyll a-containing freshwater bacterium in the genus Aquabacterium of the class Betaproteobacteria.</title>
        <authorList>
            <person name="Hirose S."/>
            <person name="Tank M."/>
            <person name="Hara E."/>
            <person name="Tamaki H."/>
            <person name="Takaichi S."/>
            <person name="Haruta S."/>
            <person name="Hanada S."/>
        </authorList>
    </citation>
    <scope>NUCLEOTIDE SEQUENCE [LARGE SCALE GENOMIC DNA]</scope>
    <source>
        <strain evidence="3">W35</strain>
    </source>
</reference>
<evidence type="ECO:0000313" key="3">
    <source>
        <dbReference type="Proteomes" id="UP000301751"/>
    </source>
</evidence>
<evidence type="ECO:0000313" key="2">
    <source>
        <dbReference type="EMBL" id="GCL64787.1"/>
    </source>
</evidence>
<dbReference type="AlphaFoldDB" id="A0A480AXF0"/>